<keyword evidence="3" id="KW-1185">Reference proteome</keyword>
<evidence type="ECO:0000313" key="2">
    <source>
        <dbReference type="EMBL" id="KAF0549452.1"/>
    </source>
</evidence>
<organism evidence="2 3">
    <name type="scientific">Gigaspora margarita</name>
    <dbReference type="NCBI Taxonomy" id="4874"/>
    <lineage>
        <taxon>Eukaryota</taxon>
        <taxon>Fungi</taxon>
        <taxon>Fungi incertae sedis</taxon>
        <taxon>Mucoromycota</taxon>
        <taxon>Glomeromycotina</taxon>
        <taxon>Glomeromycetes</taxon>
        <taxon>Diversisporales</taxon>
        <taxon>Gigasporaceae</taxon>
        <taxon>Gigaspora</taxon>
    </lineage>
</organism>
<protein>
    <submittedName>
        <fullName evidence="2">Uncharacterized protein</fullName>
    </submittedName>
</protein>
<accession>A0A8H4B026</accession>
<evidence type="ECO:0000313" key="3">
    <source>
        <dbReference type="Proteomes" id="UP000439903"/>
    </source>
</evidence>
<evidence type="ECO:0000256" key="1">
    <source>
        <dbReference type="SAM" id="MobiDB-lite"/>
    </source>
</evidence>
<dbReference type="AlphaFoldDB" id="A0A8H4B026"/>
<proteinExistence type="predicted"/>
<dbReference type="Proteomes" id="UP000439903">
    <property type="component" value="Unassembled WGS sequence"/>
</dbReference>
<feature type="region of interest" description="Disordered" evidence="1">
    <location>
        <begin position="42"/>
        <end position="90"/>
    </location>
</feature>
<feature type="region of interest" description="Disordered" evidence="1">
    <location>
        <begin position="1"/>
        <end position="24"/>
    </location>
</feature>
<name>A0A8H4B026_GIGMA</name>
<feature type="compositionally biased region" description="Basic and acidic residues" evidence="1">
    <location>
        <begin position="48"/>
        <end position="80"/>
    </location>
</feature>
<sequence length="122" mass="14305">MKNKEYSLPETPTTKTSPAKPRYKKDLVNIDNWEVYSVNLLGPARSQGENEPRKNNNKKLVEKDTHQEIETKKDEDKPRPIEYQPVNRDNELGYCHQTGIRIQEYVDIETHLKPAIIKMDLE</sequence>
<reference evidence="2 3" key="1">
    <citation type="journal article" date="2019" name="Environ. Microbiol.">
        <title>At the nexus of three kingdoms: the genome of the mycorrhizal fungus Gigaspora margarita provides insights into plant, endobacterial and fungal interactions.</title>
        <authorList>
            <person name="Venice F."/>
            <person name="Ghignone S."/>
            <person name="Salvioli di Fossalunga A."/>
            <person name="Amselem J."/>
            <person name="Novero M."/>
            <person name="Xianan X."/>
            <person name="Sedzielewska Toro K."/>
            <person name="Morin E."/>
            <person name="Lipzen A."/>
            <person name="Grigoriev I.V."/>
            <person name="Henrissat B."/>
            <person name="Martin F.M."/>
            <person name="Bonfante P."/>
        </authorList>
    </citation>
    <scope>NUCLEOTIDE SEQUENCE [LARGE SCALE GENOMIC DNA]</scope>
    <source>
        <strain evidence="2 3">BEG34</strain>
    </source>
</reference>
<dbReference type="EMBL" id="WTPW01000090">
    <property type="protein sequence ID" value="KAF0549452.1"/>
    <property type="molecule type" value="Genomic_DNA"/>
</dbReference>
<comment type="caution">
    <text evidence="2">The sequence shown here is derived from an EMBL/GenBank/DDBJ whole genome shotgun (WGS) entry which is preliminary data.</text>
</comment>
<gene>
    <name evidence="2" type="ORF">F8M41_025187</name>
</gene>